<evidence type="ECO:0000313" key="1">
    <source>
        <dbReference type="EMBL" id="SMH26986.1"/>
    </source>
</evidence>
<name>A0A1X7MSH7_9LACT</name>
<protein>
    <submittedName>
        <fullName evidence="1">Uncharacterized protein</fullName>
    </submittedName>
</protein>
<dbReference type="EMBL" id="FXBJ01000002">
    <property type="protein sequence ID" value="SMH26986.1"/>
    <property type="molecule type" value="Genomic_DNA"/>
</dbReference>
<gene>
    <name evidence="1" type="ORF">SAMN04488700_0372</name>
</gene>
<dbReference type="Proteomes" id="UP000193435">
    <property type="component" value="Unassembled WGS sequence"/>
</dbReference>
<proteinExistence type="predicted"/>
<dbReference type="AlphaFoldDB" id="A0A1X7MSH7"/>
<dbReference type="RefSeq" id="WP_085558722.1">
    <property type="nucleotide sequence ID" value="NZ_FXBJ01000002.1"/>
</dbReference>
<keyword evidence="2" id="KW-1185">Reference proteome</keyword>
<accession>A0A1X7MSH7</accession>
<organism evidence="1 2">
    <name type="scientific">Carnobacterium iners</name>
    <dbReference type="NCBI Taxonomy" id="1073423"/>
    <lineage>
        <taxon>Bacteria</taxon>
        <taxon>Bacillati</taxon>
        <taxon>Bacillota</taxon>
        <taxon>Bacilli</taxon>
        <taxon>Lactobacillales</taxon>
        <taxon>Carnobacteriaceae</taxon>
        <taxon>Carnobacterium</taxon>
    </lineage>
</organism>
<sequence length="79" mass="9497">MKSLRKYKSYEKANHLKTLISEIKEILVIFDYETIDTIPIFLDHLIEKIELYDLDSLSDNEIKYIIKKHRVVEKVEKKS</sequence>
<reference evidence="1 2" key="1">
    <citation type="submission" date="2017-04" db="EMBL/GenBank/DDBJ databases">
        <authorList>
            <person name="Afonso C.L."/>
            <person name="Miller P.J."/>
            <person name="Scott M.A."/>
            <person name="Spackman E."/>
            <person name="Goraichik I."/>
            <person name="Dimitrov K.M."/>
            <person name="Suarez D.L."/>
            <person name="Swayne D.E."/>
        </authorList>
    </citation>
    <scope>NUCLEOTIDE SEQUENCE [LARGE SCALE GENOMIC DNA]</scope>
    <source>
        <strain evidence="1 2">LMG26642</strain>
    </source>
</reference>
<evidence type="ECO:0000313" key="2">
    <source>
        <dbReference type="Proteomes" id="UP000193435"/>
    </source>
</evidence>